<dbReference type="EMBL" id="JMQM01000001">
    <property type="protein sequence ID" value="KFB11016.1"/>
    <property type="molecule type" value="Genomic_DNA"/>
</dbReference>
<comment type="caution">
    <text evidence="1">The sequence shown here is derived from an EMBL/GenBank/DDBJ whole genome shotgun (WGS) entry which is preliminary data.</text>
</comment>
<gene>
    <name evidence="1" type="ORF">EL18_02058</name>
</gene>
<sequence>MTDPFNEEAARLAALDLFPGREWEDLTDGERDEARKEVEEFRRLMGDHSAKSPTDLH</sequence>
<dbReference type="PATRIC" id="fig|472175.3.peg.2064"/>
<keyword evidence="2" id="KW-1185">Reference proteome</keyword>
<accession>A0A084UDI0</accession>
<dbReference type="Proteomes" id="UP000053675">
    <property type="component" value="Unassembled WGS sequence"/>
</dbReference>
<evidence type="ECO:0000313" key="1">
    <source>
        <dbReference type="EMBL" id="KFB11016.1"/>
    </source>
</evidence>
<evidence type="ECO:0000313" key="2">
    <source>
        <dbReference type="Proteomes" id="UP000053675"/>
    </source>
</evidence>
<proteinExistence type="predicted"/>
<dbReference type="RefSeq" id="WP_161781990.1">
    <property type="nucleotide sequence ID" value="NZ_JMQM01000001.1"/>
</dbReference>
<name>A0A084UDI0_9HYPH</name>
<reference evidence="1 2" key="1">
    <citation type="submission" date="2014-05" db="EMBL/GenBank/DDBJ databases">
        <title>Draft Genome Sequence of Nitratireductor basaltis Strain UMTGB225, A Marine Bacterium Isolated from Green Barrel Tunicate.</title>
        <authorList>
            <person name="Gan H.Y."/>
        </authorList>
    </citation>
    <scope>NUCLEOTIDE SEQUENCE [LARGE SCALE GENOMIC DNA]</scope>
    <source>
        <strain evidence="1 2">UMTGB225</strain>
    </source>
</reference>
<dbReference type="AlphaFoldDB" id="A0A084UDI0"/>
<dbReference type="STRING" id="472175.EL18_02058"/>
<protein>
    <submittedName>
        <fullName evidence="1">Uncharacterized protein</fullName>
    </submittedName>
</protein>
<organism evidence="1 2">
    <name type="scientific">Nitratireductor basaltis</name>
    <dbReference type="NCBI Taxonomy" id="472175"/>
    <lineage>
        <taxon>Bacteria</taxon>
        <taxon>Pseudomonadati</taxon>
        <taxon>Pseudomonadota</taxon>
        <taxon>Alphaproteobacteria</taxon>
        <taxon>Hyphomicrobiales</taxon>
        <taxon>Phyllobacteriaceae</taxon>
        <taxon>Nitratireductor</taxon>
    </lineage>
</organism>